<dbReference type="InterPro" id="IPR029052">
    <property type="entry name" value="Metallo-depent_PP-like"/>
</dbReference>
<keyword evidence="4" id="KW-1185">Reference proteome</keyword>
<reference evidence="2" key="1">
    <citation type="submission" date="2023-06" db="EMBL/GenBank/DDBJ databases">
        <authorList>
            <person name="Kurt Z."/>
        </authorList>
    </citation>
    <scope>NUCLEOTIDE SEQUENCE</scope>
</reference>
<reference evidence="3 4" key="2">
    <citation type="submission" date="2024-07" db="EMBL/GenBank/DDBJ databases">
        <authorList>
            <person name="Akdeniz Z."/>
        </authorList>
    </citation>
    <scope>NUCLEOTIDE SEQUENCE [LARGE SCALE GENOMIC DNA]</scope>
</reference>
<feature type="domain" description="Calcineurin-like phosphoesterase" evidence="1">
    <location>
        <begin position="77"/>
        <end position="237"/>
    </location>
</feature>
<organism evidence="2">
    <name type="scientific">Hexamita inflata</name>
    <dbReference type="NCBI Taxonomy" id="28002"/>
    <lineage>
        <taxon>Eukaryota</taxon>
        <taxon>Metamonada</taxon>
        <taxon>Diplomonadida</taxon>
        <taxon>Hexamitidae</taxon>
        <taxon>Hexamitinae</taxon>
        <taxon>Hexamita</taxon>
    </lineage>
</organism>
<evidence type="ECO:0000313" key="4">
    <source>
        <dbReference type="Proteomes" id="UP001642409"/>
    </source>
</evidence>
<dbReference type="Proteomes" id="UP001642409">
    <property type="component" value="Unassembled WGS sequence"/>
</dbReference>
<gene>
    <name evidence="3" type="ORF">HINF_LOCUS20535</name>
    <name evidence="2" type="ORF">HINF_LOCUS39353</name>
</gene>
<dbReference type="AlphaFoldDB" id="A0AA86QAA3"/>
<evidence type="ECO:0000313" key="3">
    <source>
        <dbReference type="EMBL" id="CAL6007224.1"/>
    </source>
</evidence>
<dbReference type="GO" id="GO:0016787">
    <property type="term" value="F:hydrolase activity"/>
    <property type="evidence" value="ECO:0007669"/>
    <property type="project" value="InterPro"/>
</dbReference>
<evidence type="ECO:0000313" key="2">
    <source>
        <dbReference type="EMBL" id="CAI9951708.1"/>
    </source>
</evidence>
<proteinExistence type="predicted"/>
<accession>A0AA86QAA3</accession>
<dbReference type="SUPFAM" id="SSF56300">
    <property type="entry name" value="Metallo-dependent phosphatases"/>
    <property type="match status" value="1"/>
</dbReference>
<dbReference type="EMBL" id="CATOUU010000825">
    <property type="protein sequence ID" value="CAI9951708.1"/>
    <property type="molecule type" value="Genomic_DNA"/>
</dbReference>
<dbReference type="Pfam" id="PF00149">
    <property type="entry name" value="Metallophos"/>
    <property type="match status" value="1"/>
</dbReference>
<dbReference type="EMBL" id="CAXDID020000055">
    <property type="protein sequence ID" value="CAL6007224.1"/>
    <property type="molecule type" value="Genomic_DNA"/>
</dbReference>
<name>A0AA86QAA3_9EUKA</name>
<dbReference type="CDD" id="cd00838">
    <property type="entry name" value="MPP_superfamily"/>
    <property type="match status" value="1"/>
</dbReference>
<protein>
    <submittedName>
        <fullName evidence="2">Alkaline phosphatase</fullName>
    </submittedName>
    <submittedName>
        <fullName evidence="3">Alkaline_phosphatase</fullName>
    </submittedName>
</protein>
<sequence length="334" mass="38486">MNNLPKLHYGPLAFIYDKGIRVHWCTENETPTFLKGKFPHGPNVQYHNVIVDKTSFDYSIPGVPTKYNVDFPQAITKFVVMADTHTNNHYLSTMKTNYDFLIICGDMSYSAQTDEFTYGFTGFPTKPVLMVMGNHDKYGDKFHKINQHEYNYYQQVRNIGIFFVYIQNNLEADAFTFLTNNAALGYSSDHIFIVVHHPIYSTGGDGSIESISKQMEQFIDNHPQLKFRALFSGHDHVFAAFKRDTGFYFVNGAGGGGRDTMRDPNSYAGQRVWPADELHGPQTYLDEYCYGYQYHKDSWLKFTRTEVNFEANKIVYNIRDLDADTILVSYDQPI</sequence>
<comment type="caution">
    <text evidence="2">The sequence shown here is derived from an EMBL/GenBank/DDBJ whole genome shotgun (WGS) entry which is preliminary data.</text>
</comment>
<dbReference type="InterPro" id="IPR004843">
    <property type="entry name" value="Calcineurin-like_PHP"/>
</dbReference>
<evidence type="ECO:0000259" key="1">
    <source>
        <dbReference type="Pfam" id="PF00149"/>
    </source>
</evidence>
<dbReference type="Gene3D" id="3.60.21.10">
    <property type="match status" value="1"/>
</dbReference>